<dbReference type="Pfam" id="PF03364">
    <property type="entry name" value="Polyketide_cyc"/>
    <property type="match status" value="1"/>
</dbReference>
<dbReference type="AlphaFoldDB" id="A0A533Q8N5"/>
<dbReference type="CDD" id="cd07817">
    <property type="entry name" value="SRPBCC_8"/>
    <property type="match status" value="1"/>
</dbReference>
<dbReference type="SUPFAM" id="SSF55961">
    <property type="entry name" value="Bet v1-like"/>
    <property type="match status" value="1"/>
</dbReference>
<evidence type="ECO:0000256" key="1">
    <source>
        <dbReference type="ARBA" id="ARBA00008918"/>
    </source>
</evidence>
<dbReference type="EMBL" id="SULG01000065">
    <property type="protein sequence ID" value="TLD41043.1"/>
    <property type="molecule type" value="Genomic_DNA"/>
</dbReference>
<dbReference type="InterPro" id="IPR023393">
    <property type="entry name" value="START-like_dom_sf"/>
</dbReference>
<sequence length="153" mass="17679">MIRGGKAVEKIEKSIEVNVPVHLVYSQWIEFEAFPRFMEGVKEVKKLDDNRLRWRAEVRGKEVEWDAQITRQTPDEVIAWVSISGIKNCGTVTFKSTDQNKTRITLIMEIEPKEISGNTEDFVRVVSGQIEGDMKRFKEFIEERGEIGTETES</sequence>
<dbReference type="InterPro" id="IPR005031">
    <property type="entry name" value="COQ10_START"/>
</dbReference>
<gene>
    <name evidence="3" type="ORF">JETT_2689</name>
</gene>
<organism evidence="3 4">
    <name type="scientific">Candidatus Jettenia ecosi</name>
    <dbReference type="NCBI Taxonomy" id="2494326"/>
    <lineage>
        <taxon>Bacteria</taxon>
        <taxon>Pseudomonadati</taxon>
        <taxon>Planctomycetota</taxon>
        <taxon>Candidatus Brocadiia</taxon>
        <taxon>Candidatus Brocadiales</taxon>
        <taxon>Candidatus Brocadiaceae</taxon>
        <taxon>Candidatus Jettenia</taxon>
    </lineage>
</organism>
<feature type="domain" description="Coenzyme Q-binding protein COQ10 START" evidence="2">
    <location>
        <begin position="17"/>
        <end position="137"/>
    </location>
</feature>
<comment type="similarity">
    <text evidence="1">Belongs to the ribosome association toxin RatA family.</text>
</comment>
<evidence type="ECO:0000259" key="2">
    <source>
        <dbReference type="Pfam" id="PF03364"/>
    </source>
</evidence>
<comment type="caution">
    <text evidence="3">The sequence shown here is derived from an EMBL/GenBank/DDBJ whole genome shotgun (WGS) entry which is preliminary data.</text>
</comment>
<proteinExistence type="inferred from homology"/>
<dbReference type="Gene3D" id="3.30.530.20">
    <property type="match status" value="1"/>
</dbReference>
<dbReference type="Proteomes" id="UP000319783">
    <property type="component" value="Unassembled WGS sequence"/>
</dbReference>
<evidence type="ECO:0000313" key="4">
    <source>
        <dbReference type="Proteomes" id="UP000319783"/>
    </source>
</evidence>
<protein>
    <submittedName>
        <fullName evidence="3">Cyclase/dehydrase</fullName>
    </submittedName>
</protein>
<dbReference type="InterPro" id="IPR047137">
    <property type="entry name" value="ORF3"/>
</dbReference>
<dbReference type="PANTHER" id="PTHR33824">
    <property type="entry name" value="POLYKETIDE CYCLASE/DEHYDRASE AND LIPID TRANSPORT SUPERFAMILY PROTEIN"/>
    <property type="match status" value="1"/>
</dbReference>
<reference evidence="3 4" key="1">
    <citation type="submission" date="2019-04" db="EMBL/GenBank/DDBJ databases">
        <title>Genome of a novel bacterium Candidatus Jettenia ecosi reconstructed from metagenome of an anammox bioreactor.</title>
        <authorList>
            <person name="Mardanov A.V."/>
            <person name="Beletsky A.V."/>
            <person name="Ravin N.V."/>
            <person name="Botchkova E.A."/>
            <person name="Litti Y.V."/>
            <person name="Nozhevnikova A.N."/>
        </authorList>
    </citation>
    <scope>NUCLEOTIDE SEQUENCE [LARGE SCALE GENOMIC DNA]</scope>
    <source>
        <strain evidence="3">J2</strain>
    </source>
</reference>
<dbReference type="PANTHER" id="PTHR33824:SF7">
    <property type="entry name" value="POLYKETIDE CYCLASE_DEHYDRASE AND LIPID TRANSPORT SUPERFAMILY PROTEIN"/>
    <property type="match status" value="1"/>
</dbReference>
<accession>A0A533Q8N5</accession>
<evidence type="ECO:0000313" key="3">
    <source>
        <dbReference type="EMBL" id="TLD41043.1"/>
    </source>
</evidence>
<name>A0A533Q8N5_9BACT</name>